<dbReference type="EMBL" id="JBEXIP010000028">
    <property type="protein sequence ID" value="MET8436664.1"/>
    <property type="molecule type" value="Genomic_DNA"/>
</dbReference>
<dbReference type="Proteomes" id="UP001550044">
    <property type="component" value="Unassembled WGS sequence"/>
</dbReference>
<organism evidence="1 2">
    <name type="scientific">Streptomyces sp. 900116325</name>
    <dbReference type="NCBI Taxonomy" id="3154295"/>
    <lineage>
        <taxon>Bacteria</taxon>
        <taxon>Bacillati</taxon>
        <taxon>Actinomycetota</taxon>
        <taxon>Actinomycetes</taxon>
        <taxon>Kitasatosporales</taxon>
        <taxon>Streptomycetaceae</taxon>
        <taxon>Streptomyces</taxon>
    </lineage>
</organism>
<evidence type="ECO:0000313" key="1">
    <source>
        <dbReference type="EMBL" id="MET8436664.1"/>
    </source>
</evidence>
<sequence>MSDVYAVDFALDLQASVPSSVLADLRWHLGIEAAGESGADDPGGERGDVVPLLAARGPAARIGGVLVGEFTWTAGGWSLTARQEVHAELLPELDSLAERLAWNSSTEGVIGQIRFYEEDVPDLLINRSGRLVKTSLAPAGTATA</sequence>
<gene>
    <name evidence="1" type="ORF">ABZV61_28585</name>
</gene>
<name>A0ABV2UHX9_9ACTN</name>
<reference evidence="1 2" key="1">
    <citation type="submission" date="2024-06" db="EMBL/GenBank/DDBJ databases">
        <title>The Natural Products Discovery Center: Release of the First 8490 Sequenced Strains for Exploring Actinobacteria Biosynthetic Diversity.</title>
        <authorList>
            <person name="Kalkreuter E."/>
            <person name="Kautsar S.A."/>
            <person name="Yang D."/>
            <person name="Bader C.D."/>
            <person name="Teijaro C.N."/>
            <person name="Fluegel L."/>
            <person name="Davis C.M."/>
            <person name="Simpson J.R."/>
            <person name="Lauterbach L."/>
            <person name="Steele A.D."/>
            <person name="Gui C."/>
            <person name="Meng S."/>
            <person name="Li G."/>
            <person name="Viehrig K."/>
            <person name="Ye F."/>
            <person name="Su P."/>
            <person name="Kiefer A.F."/>
            <person name="Nichols A."/>
            <person name="Cepeda A.J."/>
            <person name="Yan W."/>
            <person name="Fan B."/>
            <person name="Jiang Y."/>
            <person name="Adhikari A."/>
            <person name="Zheng C.-J."/>
            <person name="Schuster L."/>
            <person name="Cowan T.M."/>
            <person name="Smanski M.J."/>
            <person name="Chevrette M.G."/>
            <person name="De Carvalho L.P.S."/>
            <person name="Shen B."/>
        </authorList>
    </citation>
    <scope>NUCLEOTIDE SEQUENCE [LARGE SCALE GENOMIC DNA]</scope>
    <source>
        <strain evidence="1 2">NPDC005137</strain>
    </source>
</reference>
<accession>A0ABV2UHX9</accession>
<protein>
    <submittedName>
        <fullName evidence="1">Uncharacterized protein</fullName>
    </submittedName>
</protein>
<proteinExistence type="predicted"/>
<keyword evidence="2" id="KW-1185">Reference proteome</keyword>
<dbReference type="RefSeq" id="WP_356503664.1">
    <property type="nucleotide sequence ID" value="NZ_JBEXEF010000001.1"/>
</dbReference>
<evidence type="ECO:0000313" key="2">
    <source>
        <dbReference type="Proteomes" id="UP001550044"/>
    </source>
</evidence>
<comment type="caution">
    <text evidence="1">The sequence shown here is derived from an EMBL/GenBank/DDBJ whole genome shotgun (WGS) entry which is preliminary data.</text>
</comment>